<dbReference type="Proteomes" id="UP000325902">
    <property type="component" value="Unassembled WGS sequence"/>
</dbReference>
<dbReference type="OrthoDB" id="2910287at2759"/>
<keyword evidence="3" id="KW-1185">Reference proteome</keyword>
<reference evidence="2 3" key="1">
    <citation type="journal article" date="2019" name="Sci. Rep.">
        <title>A multi-omics analysis of the grapevine pathogen Lasiodiplodia theobromae reveals that temperature affects the expression of virulence- and pathogenicity-related genes.</title>
        <authorList>
            <person name="Felix C."/>
            <person name="Meneses R."/>
            <person name="Goncalves M.F.M."/>
            <person name="Tilleman L."/>
            <person name="Duarte A.S."/>
            <person name="Jorrin-Novo J.V."/>
            <person name="Van de Peer Y."/>
            <person name="Deforce D."/>
            <person name="Van Nieuwerburgh F."/>
            <person name="Esteves A.C."/>
            <person name="Alves A."/>
        </authorList>
    </citation>
    <scope>NUCLEOTIDE SEQUENCE [LARGE SCALE GENOMIC DNA]</scope>
    <source>
        <strain evidence="2 3">LA-SOL3</strain>
    </source>
</reference>
<protein>
    <submittedName>
        <fullName evidence="2">Uncharacterized protein</fullName>
    </submittedName>
</protein>
<feature type="chain" id="PRO_5024895814" evidence="1">
    <location>
        <begin position="20"/>
        <end position="136"/>
    </location>
</feature>
<comment type="caution">
    <text evidence="2">The sequence shown here is derived from an EMBL/GenBank/DDBJ whole genome shotgun (WGS) entry which is preliminary data.</text>
</comment>
<evidence type="ECO:0000313" key="2">
    <source>
        <dbReference type="EMBL" id="KAB2571729.1"/>
    </source>
</evidence>
<organism evidence="2 3">
    <name type="scientific">Lasiodiplodia theobromae</name>
    <dbReference type="NCBI Taxonomy" id="45133"/>
    <lineage>
        <taxon>Eukaryota</taxon>
        <taxon>Fungi</taxon>
        <taxon>Dikarya</taxon>
        <taxon>Ascomycota</taxon>
        <taxon>Pezizomycotina</taxon>
        <taxon>Dothideomycetes</taxon>
        <taxon>Dothideomycetes incertae sedis</taxon>
        <taxon>Botryosphaeriales</taxon>
        <taxon>Botryosphaeriaceae</taxon>
        <taxon>Lasiodiplodia</taxon>
    </lineage>
</organism>
<name>A0A5N5D206_9PEZI</name>
<sequence length="136" mass="14527">MQFFATIAAIVPFLALASAAPATNNLPNGFVKRDVGKVKICTGPDSTGECLEQTYPTNQCIVLPEPYNGNVLTFIPDSGNLVRVTNSAESCTLHGDLFLEYPGSTQFDDYNGVDYSNATSFLIQRCDACGSTDDSA</sequence>
<dbReference type="AlphaFoldDB" id="A0A5N5D206"/>
<keyword evidence="1" id="KW-0732">Signal</keyword>
<evidence type="ECO:0000313" key="3">
    <source>
        <dbReference type="Proteomes" id="UP000325902"/>
    </source>
</evidence>
<gene>
    <name evidence="2" type="ORF">DBV05_g9633</name>
</gene>
<dbReference type="EMBL" id="VCHE01000094">
    <property type="protein sequence ID" value="KAB2571729.1"/>
    <property type="molecule type" value="Genomic_DNA"/>
</dbReference>
<proteinExistence type="predicted"/>
<feature type="signal peptide" evidence="1">
    <location>
        <begin position="1"/>
        <end position="19"/>
    </location>
</feature>
<evidence type="ECO:0000256" key="1">
    <source>
        <dbReference type="SAM" id="SignalP"/>
    </source>
</evidence>
<accession>A0A5N5D206</accession>